<evidence type="ECO:0000259" key="1">
    <source>
        <dbReference type="SMART" id="SM00507"/>
    </source>
</evidence>
<dbReference type="EMBL" id="LHZZ01000423">
    <property type="protein sequence ID" value="KXV78085.1"/>
    <property type="molecule type" value="Genomic_DNA"/>
</dbReference>
<dbReference type="RefSeq" id="WP_061490480.1">
    <property type="nucleotide sequence ID" value="NZ_LHZZ01000423.1"/>
</dbReference>
<keyword evidence="2" id="KW-0378">Hydrolase</keyword>
<dbReference type="CDD" id="cd00085">
    <property type="entry name" value="HNHc"/>
    <property type="match status" value="1"/>
</dbReference>
<organism evidence="2 3">
    <name type="scientific">Acetobacter malorum</name>
    <dbReference type="NCBI Taxonomy" id="178901"/>
    <lineage>
        <taxon>Bacteria</taxon>
        <taxon>Pseudomonadati</taxon>
        <taxon>Pseudomonadota</taxon>
        <taxon>Alphaproteobacteria</taxon>
        <taxon>Acetobacterales</taxon>
        <taxon>Acetobacteraceae</taxon>
        <taxon>Acetobacter</taxon>
    </lineage>
</organism>
<dbReference type="InterPro" id="IPR002711">
    <property type="entry name" value="HNH"/>
</dbReference>
<reference evidence="2 3" key="1">
    <citation type="submission" date="2015-06" db="EMBL/GenBank/DDBJ databases">
        <title>Improved classification and identification of acetic acid bacteria using matrix-assisted laser desorption/ionization time-of-flight mass spectrometry; Gluconobacter nephelii and Gluconobacter uchimurae are later heterotypic synonyms of Gluconobacter japonicus and Gluconobacter oxydans, respectively.</title>
        <authorList>
            <person name="Li L."/>
            <person name="Cleenwerck I."/>
            <person name="De Vuyst L."/>
            <person name="Vandamme P."/>
        </authorList>
    </citation>
    <scope>NUCLEOTIDE SEQUENCE [LARGE SCALE GENOMIC DNA]</scope>
    <source>
        <strain evidence="2 3">LMG 1604</strain>
    </source>
</reference>
<dbReference type="GO" id="GO:0008270">
    <property type="term" value="F:zinc ion binding"/>
    <property type="evidence" value="ECO:0007669"/>
    <property type="project" value="InterPro"/>
</dbReference>
<dbReference type="AlphaFoldDB" id="A0A149VD61"/>
<dbReference type="Pfam" id="PF01844">
    <property type="entry name" value="HNH"/>
    <property type="match status" value="1"/>
</dbReference>
<name>A0A149VD61_9PROT</name>
<feature type="domain" description="HNH nuclease" evidence="1">
    <location>
        <begin position="39"/>
        <end position="90"/>
    </location>
</feature>
<keyword evidence="2" id="KW-0255">Endonuclease</keyword>
<dbReference type="GO" id="GO:0003676">
    <property type="term" value="F:nucleic acid binding"/>
    <property type="evidence" value="ECO:0007669"/>
    <property type="project" value="InterPro"/>
</dbReference>
<dbReference type="Proteomes" id="UP000075538">
    <property type="component" value="Unassembled WGS sequence"/>
</dbReference>
<accession>A0A149VD61</accession>
<comment type="caution">
    <text evidence="2">The sequence shown here is derived from an EMBL/GenBank/DDBJ whole genome shotgun (WGS) entry which is preliminary data.</text>
</comment>
<proteinExistence type="predicted"/>
<dbReference type="SMART" id="SM00507">
    <property type="entry name" value="HNHc"/>
    <property type="match status" value="1"/>
</dbReference>
<sequence length="109" mass="12097">MAPRLKCIAPSVATIDTRIARPPPKKADPFYLSPAWRSLVRQITAVRGCRCQECGREGVRLFGDHVHEIKDGGAKLDPANIRLLCGSCHTKKTARVRAQRMAERYGKNG</sequence>
<protein>
    <submittedName>
        <fullName evidence="2">HNH endonuclease</fullName>
    </submittedName>
</protein>
<dbReference type="InterPro" id="IPR003615">
    <property type="entry name" value="HNH_nuc"/>
</dbReference>
<keyword evidence="2" id="KW-0540">Nuclease</keyword>
<evidence type="ECO:0000313" key="3">
    <source>
        <dbReference type="Proteomes" id="UP000075538"/>
    </source>
</evidence>
<dbReference type="GO" id="GO:0004519">
    <property type="term" value="F:endonuclease activity"/>
    <property type="evidence" value="ECO:0007669"/>
    <property type="project" value="UniProtKB-KW"/>
</dbReference>
<evidence type="ECO:0000313" key="2">
    <source>
        <dbReference type="EMBL" id="KXV78085.1"/>
    </source>
</evidence>
<gene>
    <name evidence="2" type="ORF">AD953_04220</name>
</gene>
<dbReference type="PATRIC" id="fig|178901.15.peg.1809"/>
<dbReference type="Gene3D" id="1.10.30.50">
    <property type="match status" value="1"/>
</dbReference>